<organism evidence="1 2">
    <name type="scientific">Popillia japonica</name>
    <name type="common">Japanese beetle</name>
    <dbReference type="NCBI Taxonomy" id="7064"/>
    <lineage>
        <taxon>Eukaryota</taxon>
        <taxon>Metazoa</taxon>
        <taxon>Ecdysozoa</taxon>
        <taxon>Arthropoda</taxon>
        <taxon>Hexapoda</taxon>
        <taxon>Insecta</taxon>
        <taxon>Pterygota</taxon>
        <taxon>Neoptera</taxon>
        <taxon>Endopterygota</taxon>
        <taxon>Coleoptera</taxon>
        <taxon>Polyphaga</taxon>
        <taxon>Scarabaeiformia</taxon>
        <taxon>Scarabaeidae</taxon>
        <taxon>Rutelinae</taxon>
        <taxon>Popillia</taxon>
    </lineage>
</organism>
<protein>
    <submittedName>
        <fullName evidence="1">Uncharacterized protein</fullName>
    </submittedName>
</protein>
<gene>
    <name evidence="1" type="ORF">QE152_g12700</name>
</gene>
<accession>A0AAW1LR02</accession>
<sequence>MGYLKASKHFHVPETSFEVYINRGKSLEEQCALRMGRKPVLSPEMEEDLIARVVTLKGRKRKQLGALTAAERGALVTEVICMNAAGGFVPPLFIFPRKNMKAELLDRAALSGSIADCHP</sequence>
<proteinExistence type="predicted"/>
<dbReference type="Proteomes" id="UP001458880">
    <property type="component" value="Unassembled WGS sequence"/>
</dbReference>
<dbReference type="AlphaFoldDB" id="A0AAW1LR02"/>
<name>A0AAW1LR02_POPJA</name>
<reference evidence="1 2" key="1">
    <citation type="journal article" date="2024" name="BMC Genomics">
        <title>De novo assembly and annotation of Popillia japonica's genome with initial clues to its potential as an invasive pest.</title>
        <authorList>
            <person name="Cucini C."/>
            <person name="Boschi S."/>
            <person name="Funari R."/>
            <person name="Cardaioli E."/>
            <person name="Iannotti N."/>
            <person name="Marturano G."/>
            <person name="Paoli F."/>
            <person name="Bruttini M."/>
            <person name="Carapelli A."/>
            <person name="Frati F."/>
            <person name="Nardi F."/>
        </authorList>
    </citation>
    <scope>NUCLEOTIDE SEQUENCE [LARGE SCALE GENOMIC DNA]</scope>
    <source>
        <strain evidence="1">DMR45628</strain>
    </source>
</reference>
<keyword evidence="2" id="KW-1185">Reference proteome</keyword>
<comment type="caution">
    <text evidence="1">The sequence shown here is derived from an EMBL/GenBank/DDBJ whole genome shotgun (WGS) entry which is preliminary data.</text>
</comment>
<evidence type="ECO:0000313" key="2">
    <source>
        <dbReference type="Proteomes" id="UP001458880"/>
    </source>
</evidence>
<evidence type="ECO:0000313" key="1">
    <source>
        <dbReference type="EMBL" id="KAK9736164.1"/>
    </source>
</evidence>
<dbReference type="EMBL" id="JASPKY010000117">
    <property type="protein sequence ID" value="KAK9736164.1"/>
    <property type="molecule type" value="Genomic_DNA"/>
</dbReference>